<dbReference type="PANTHER" id="PTHR43740:SF2">
    <property type="entry name" value="LEUCINE--TRNA LIGASE, MITOCHONDRIAL"/>
    <property type="match status" value="1"/>
</dbReference>
<dbReference type="InterPro" id="IPR015413">
    <property type="entry name" value="Methionyl/Leucyl_tRNA_Synth"/>
</dbReference>
<feature type="short sequence motif" description="'KMSKS' region" evidence="9">
    <location>
        <begin position="616"/>
        <end position="620"/>
    </location>
</feature>
<feature type="domain" description="Aminoacyl-tRNA synthetase class Ia" evidence="11">
    <location>
        <begin position="420"/>
        <end position="575"/>
    </location>
</feature>
<dbReference type="CDD" id="cd00812">
    <property type="entry name" value="LeuRS_core"/>
    <property type="match status" value="1"/>
</dbReference>
<dbReference type="GO" id="GO:0004823">
    <property type="term" value="F:leucine-tRNA ligase activity"/>
    <property type="evidence" value="ECO:0007669"/>
    <property type="project" value="UniProtKB-UniRule"/>
</dbReference>
<dbReference type="InterPro" id="IPR014729">
    <property type="entry name" value="Rossmann-like_a/b/a_fold"/>
</dbReference>
<dbReference type="InterPro" id="IPR001412">
    <property type="entry name" value="aa-tRNA-synth_I_CS"/>
</dbReference>
<protein>
    <recommendedName>
        <fullName evidence="9">Leucine--tRNA ligase</fullName>
        <ecNumber evidence="9">6.1.1.4</ecNumber>
    </recommendedName>
    <alternativeName>
        <fullName evidence="9">Leucyl-tRNA synthetase</fullName>
        <shortName evidence="9">LeuRS</shortName>
    </alternativeName>
</protein>
<dbReference type="GO" id="GO:0002161">
    <property type="term" value="F:aminoacyl-tRNA deacylase activity"/>
    <property type="evidence" value="ECO:0007669"/>
    <property type="project" value="InterPro"/>
</dbReference>
<evidence type="ECO:0000256" key="5">
    <source>
        <dbReference type="ARBA" id="ARBA00022840"/>
    </source>
</evidence>
<evidence type="ECO:0000256" key="2">
    <source>
        <dbReference type="ARBA" id="ARBA00022490"/>
    </source>
</evidence>
<feature type="domain" description="Leucyl-tRNA synthetase editing" evidence="14">
    <location>
        <begin position="223"/>
        <end position="406"/>
    </location>
</feature>
<dbReference type="RefSeq" id="WP_085784373.1">
    <property type="nucleotide sequence ID" value="NZ_CP008743.1"/>
</dbReference>
<keyword evidence="7 9" id="KW-0030">Aminoacyl-tRNA synthetase</keyword>
<keyword evidence="4 9" id="KW-0547">Nucleotide-binding</keyword>
<keyword evidence="2 9" id="KW-0963">Cytoplasm</keyword>
<evidence type="ECO:0000256" key="9">
    <source>
        <dbReference type="HAMAP-Rule" id="MF_00049"/>
    </source>
</evidence>
<dbReference type="KEGG" id="naf:GQ61_05755"/>
<sequence>MALDDRYNPKENEQKWQTVWHDQQSFKADDHPTKPKYYVLEMFPYPSGRIHMGHARNYTIGDVIARFKKAEGFHVLHPMGWDAFGLPAENAAIQNKRPPAEWTHENIAIMKQQLQAMGLSYDWSREICSCDANYYAHEQKIFLDFYTHNFVYRKESFVNWDPVEHTVLANEQVIDGKGWRSGAPIEKRKLQQWYLKITDFAEDLLKGLDTLTQWPEKVITMQRNWIGKSYGATVEFVIEGRSDALKIFTTRPETLFGASFCALSPNHPLAEELSKTNQALADFIIDCNRAGTSLEAIEKMEKRGLDTGLKVVHPFDPTWTLPLYVANFVLMEYGTGAVFACPAHDARDFEFAKKYNLPIKAILHPKDADETFAVQDQAYEGDGILFHSDFMNGISNADALPLAIQKLEDLKKGVATLTYRLRDWGVSRQRYWGCPIPIIHCGVCGVVPVPEKDLPVLLPTDVTFDKPGNPLAHHPTWKNVSCPTCGQAAQRETDTLDTFFESSWYFARFCSPQAPTPFVKEVADTWLPVDQYIGGIEHAVLHLLYARFFTRALKACGYLNIEEPFQRLLSQGMVCHMTYRAHNGDWLLPEEVGFDDAGKPYRLSDHSPVRPGRSEKMSKSKKNVVDSQIFIDAFGADTARLFMISDSPPERDFEWTDAGAQGAWKYLNRLWRYGVSILDDLKTKAPMPTTLNDTELSLRKTVHQTLKTATKDLRVFHLNRYVARLRELSNILFDLNLESVQKPVLKEAFESLLQLLNPVAPHITEELWQRLGHSVMLTETAWPVFDEALAHEDSFTLAVQVNGKLRATLEITEDHPQSEIEALALDDPRVKAQLDGKQVKKMILVPKKVLNIVVSG</sequence>
<name>A0A1W6N4U2_9PROT</name>
<comment type="similarity">
    <text evidence="1 9 10">Belongs to the class-I aminoacyl-tRNA synthetase family.</text>
</comment>
<evidence type="ECO:0000256" key="1">
    <source>
        <dbReference type="ARBA" id="ARBA00005594"/>
    </source>
</evidence>
<dbReference type="NCBIfam" id="TIGR00396">
    <property type="entry name" value="leuS_bact"/>
    <property type="match status" value="1"/>
</dbReference>
<dbReference type="SUPFAM" id="SSF47323">
    <property type="entry name" value="Anticodon-binding domain of a subclass of class I aminoacyl-tRNA synthetases"/>
    <property type="match status" value="1"/>
</dbReference>
<dbReference type="CDD" id="cd07958">
    <property type="entry name" value="Anticodon_Ia_Leu_BEm"/>
    <property type="match status" value="1"/>
</dbReference>
<dbReference type="Gene3D" id="3.10.20.590">
    <property type="match status" value="1"/>
</dbReference>
<dbReference type="PANTHER" id="PTHR43740">
    <property type="entry name" value="LEUCYL-TRNA SYNTHETASE"/>
    <property type="match status" value="1"/>
</dbReference>
<dbReference type="EMBL" id="CP008743">
    <property type="protein sequence ID" value="ARN84874.1"/>
    <property type="molecule type" value="Genomic_DNA"/>
</dbReference>
<keyword evidence="3 9" id="KW-0436">Ligase</keyword>
<evidence type="ECO:0000256" key="6">
    <source>
        <dbReference type="ARBA" id="ARBA00022917"/>
    </source>
</evidence>
<dbReference type="InterPro" id="IPR013155">
    <property type="entry name" value="M/V/L/I-tRNA-synth_anticd-bd"/>
</dbReference>
<dbReference type="InterPro" id="IPR002302">
    <property type="entry name" value="Leu-tRNA-ligase"/>
</dbReference>
<reference evidence="15 16" key="1">
    <citation type="submission" date="2014-06" db="EMBL/GenBank/DDBJ databases">
        <title>The genome of the endonuclear symbiont Nucleicultrix amoebiphila.</title>
        <authorList>
            <person name="Schulz F."/>
            <person name="Horn M."/>
        </authorList>
    </citation>
    <scope>NUCLEOTIDE SEQUENCE [LARGE SCALE GENOMIC DNA]</scope>
    <source>
        <strain evidence="15 16">FS5</strain>
    </source>
</reference>
<organism evidence="15 16">
    <name type="scientific">Candidatus Nucleicultrix amoebiphila FS5</name>
    <dbReference type="NCBI Taxonomy" id="1414854"/>
    <lineage>
        <taxon>Bacteria</taxon>
        <taxon>Pseudomonadati</taxon>
        <taxon>Pseudomonadota</taxon>
        <taxon>Alphaproteobacteria</taxon>
        <taxon>Holosporales</taxon>
        <taxon>Candidatus Nucleicultricaceae</taxon>
        <taxon>Candidatus Nucleicultrix</taxon>
    </lineage>
</organism>
<dbReference type="InterPro" id="IPR009008">
    <property type="entry name" value="Val/Leu/Ile-tRNA-synth_edit"/>
</dbReference>
<evidence type="ECO:0000259" key="11">
    <source>
        <dbReference type="Pfam" id="PF00133"/>
    </source>
</evidence>
<evidence type="ECO:0000256" key="7">
    <source>
        <dbReference type="ARBA" id="ARBA00023146"/>
    </source>
</evidence>
<dbReference type="Pfam" id="PF08264">
    <property type="entry name" value="Anticodon_1"/>
    <property type="match status" value="1"/>
</dbReference>
<evidence type="ECO:0000313" key="16">
    <source>
        <dbReference type="Proteomes" id="UP000237351"/>
    </source>
</evidence>
<evidence type="ECO:0000259" key="13">
    <source>
        <dbReference type="Pfam" id="PF09334"/>
    </source>
</evidence>
<dbReference type="FunFam" id="1.10.730.10:FF:000002">
    <property type="entry name" value="Leucine--tRNA ligase"/>
    <property type="match status" value="1"/>
</dbReference>
<dbReference type="GO" id="GO:0005829">
    <property type="term" value="C:cytosol"/>
    <property type="evidence" value="ECO:0007669"/>
    <property type="project" value="TreeGrafter"/>
</dbReference>
<feature type="domain" description="Aminoacyl-tRNA synthetase class Ia" evidence="11">
    <location>
        <begin position="605"/>
        <end position="655"/>
    </location>
</feature>
<dbReference type="Pfam" id="PF09334">
    <property type="entry name" value="tRNA-synt_1g"/>
    <property type="match status" value="1"/>
</dbReference>
<dbReference type="STRING" id="1414854.GQ61_05755"/>
<dbReference type="GO" id="GO:0005524">
    <property type="term" value="F:ATP binding"/>
    <property type="evidence" value="ECO:0007669"/>
    <property type="project" value="UniProtKB-UniRule"/>
</dbReference>
<dbReference type="HAMAP" id="MF_00049_B">
    <property type="entry name" value="Leu_tRNA_synth_B"/>
    <property type="match status" value="1"/>
</dbReference>
<dbReference type="Pfam" id="PF13603">
    <property type="entry name" value="tRNA-synt_1_2"/>
    <property type="match status" value="1"/>
</dbReference>
<dbReference type="PRINTS" id="PR00985">
    <property type="entry name" value="TRNASYNTHLEU"/>
</dbReference>
<dbReference type="SUPFAM" id="SSF50677">
    <property type="entry name" value="ValRS/IleRS/LeuRS editing domain"/>
    <property type="match status" value="1"/>
</dbReference>
<dbReference type="SUPFAM" id="SSF52374">
    <property type="entry name" value="Nucleotidylyl transferase"/>
    <property type="match status" value="1"/>
</dbReference>
<keyword evidence="16" id="KW-1185">Reference proteome</keyword>
<feature type="binding site" evidence="9">
    <location>
        <position position="619"/>
    </location>
    <ligand>
        <name>ATP</name>
        <dbReference type="ChEBI" id="CHEBI:30616"/>
    </ligand>
</feature>
<accession>A0A1W6N4U2</accession>
<dbReference type="GO" id="GO:0006429">
    <property type="term" value="P:leucyl-tRNA aminoacylation"/>
    <property type="evidence" value="ECO:0007669"/>
    <property type="project" value="UniProtKB-UniRule"/>
</dbReference>
<dbReference type="Pfam" id="PF00133">
    <property type="entry name" value="tRNA-synt_1"/>
    <property type="match status" value="2"/>
</dbReference>
<dbReference type="Proteomes" id="UP000237351">
    <property type="component" value="Chromosome"/>
</dbReference>
<keyword evidence="6 9" id="KW-0648">Protein biosynthesis</keyword>
<dbReference type="AlphaFoldDB" id="A0A1W6N4U2"/>
<keyword evidence="5 9" id="KW-0067">ATP-binding</keyword>
<comment type="catalytic activity">
    <reaction evidence="8 9">
        <text>tRNA(Leu) + L-leucine + ATP = L-leucyl-tRNA(Leu) + AMP + diphosphate</text>
        <dbReference type="Rhea" id="RHEA:11688"/>
        <dbReference type="Rhea" id="RHEA-COMP:9613"/>
        <dbReference type="Rhea" id="RHEA-COMP:9622"/>
        <dbReference type="ChEBI" id="CHEBI:30616"/>
        <dbReference type="ChEBI" id="CHEBI:33019"/>
        <dbReference type="ChEBI" id="CHEBI:57427"/>
        <dbReference type="ChEBI" id="CHEBI:78442"/>
        <dbReference type="ChEBI" id="CHEBI:78494"/>
        <dbReference type="ChEBI" id="CHEBI:456215"/>
        <dbReference type="EC" id="6.1.1.4"/>
    </reaction>
</comment>
<evidence type="ECO:0000256" key="10">
    <source>
        <dbReference type="RuleBase" id="RU363035"/>
    </source>
</evidence>
<dbReference type="InterPro" id="IPR025709">
    <property type="entry name" value="Leu_tRNA-synth_edit"/>
</dbReference>
<evidence type="ECO:0000259" key="12">
    <source>
        <dbReference type="Pfam" id="PF08264"/>
    </source>
</evidence>
<proteinExistence type="inferred from homology"/>
<comment type="subcellular location">
    <subcellularLocation>
        <location evidence="9">Cytoplasm</location>
    </subcellularLocation>
</comment>
<feature type="domain" description="Methionyl/Leucyl tRNA synthetase" evidence="13">
    <location>
        <begin position="39"/>
        <end position="173"/>
    </location>
</feature>
<dbReference type="Gene3D" id="2.20.28.290">
    <property type="match status" value="1"/>
</dbReference>
<gene>
    <name evidence="9" type="primary">leuS</name>
    <name evidence="15" type="ORF">GQ61_05755</name>
</gene>
<evidence type="ECO:0000259" key="14">
    <source>
        <dbReference type="Pfam" id="PF13603"/>
    </source>
</evidence>
<evidence type="ECO:0000313" key="15">
    <source>
        <dbReference type="EMBL" id="ARN84874.1"/>
    </source>
</evidence>
<dbReference type="EC" id="6.1.1.4" evidence="9"/>
<evidence type="ECO:0000256" key="8">
    <source>
        <dbReference type="ARBA" id="ARBA00047469"/>
    </source>
</evidence>
<dbReference type="Gene3D" id="3.40.50.620">
    <property type="entry name" value="HUPs"/>
    <property type="match status" value="2"/>
</dbReference>
<evidence type="ECO:0000256" key="3">
    <source>
        <dbReference type="ARBA" id="ARBA00022598"/>
    </source>
</evidence>
<dbReference type="InterPro" id="IPR002300">
    <property type="entry name" value="aa-tRNA-synth_Ia"/>
</dbReference>
<feature type="domain" description="Methionyl/Valyl/Leucyl/Isoleucyl-tRNA synthetase anticodon-binding" evidence="12">
    <location>
        <begin position="700"/>
        <end position="817"/>
    </location>
</feature>
<dbReference type="PROSITE" id="PS00178">
    <property type="entry name" value="AA_TRNA_LIGASE_I"/>
    <property type="match status" value="1"/>
</dbReference>
<feature type="short sequence motif" description="'HIGH' region" evidence="9">
    <location>
        <begin position="44"/>
        <end position="54"/>
    </location>
</feature>
<dbReference type="OrthoDB" id="9810365at2"/>
<dbReference type="InterPro" id="IPR009080">
    <property type="entry name" value="tRNAsynth_Ia_anticodon-bd"/>
</dbReference>
<evidence type="ECO:0000256" key="4">
    <source>
        <dbReference type="ARBA" id="ARBA00022741"/>
    </source>
</evidence>
<dbReference type="Gene3D" id="1.10.730.10">
    <property type="entry name" value="Isoleucyl-tRNA Synthetase, Domain 1"/>
    <property type="match status" value="2"/>
</dbReference>
<dbReference type="FunFam" id="3.10.20.590:FF:000001">
    <property type="entry name" value="Leucine--tRNA ligase"/>
    <property type="match status" value="1"/>
</dbReference>